<organism evidence="2 3">
    <name type="scientific">Polarella glacialis</name>
    <name type="common">Dinoflagellate</name>
    <dbReference type="NCBI Taxonomy" id="89957"/>
    <lineage>
        <taxon>Eukaryota</taxon>
        <taxon>Sar</taxon>
        <taxon>Alveolata</taxon>
        <taxon>Dinophyceae</taxon>
        <taxon>Suessiales</taxon>
        <taxon>Suessiaceae</taxon>
        <taxon>Polarella</taxon>
    </lineage>
</organism>
<accession>A0A813FNJ7</accession>
<reference evidence="2" key="1">
    <citation type="submission" date="2021-02" db="EMBL/GenBank/DDBJ databases">
        <authorList>
            <person name="Dougan E. K."/>
            <person name="Rhodes N."/>
            <person name="Thang M."/>
            <person name="Chan C."/>
        </authorList>
    </citation>
    <scope>NUCLEOTIDE SEQUENCE</scope>
</reference>
<comment type="caution">
    <text evidence="2">The sequence shown here is derived from an EMBL/GenBank/DDBJ whole genome shotgun (WGS) entry which is preliminary data.</text>
</comment>
<gene>
    <name evidence="2" type="ORF">PGLA1383_LOCUS33631</name>
</gene>
<keyword evidence="1" id="KW-0812">Transmembrane</keyword>
<protein>
    <submittedName>
        <fullName evidence="2">Uncharacterized protein</fullName>
    </submittedName>
</protein>
<name>A0A813FNJ7_POLGL</name>
<dbReference type="EMBL" id="CAJNNV010025748">
    <property type="protein sequence ID" value="CAE8615927.1"/>
    <property type="molecule type" value="Genomic_DNA"/>
</dbReference>
<dbReference type="AlphaFoldDB" id="A0A813FNJ7"/>
<keyword evidence="1" id="KW-1133">Transmembrane helix</keyword>
<sequence>MVTMPLEGLSVCGLRVKRIVILSCFFASASTDAGVPVFSSTQEQFSVCWSETGGSKTKDACCVAARESDLFDTCFSGFYTFEVCCLLLPKPTPPAAPQPTPPEDSGVSYAVSLFTTDAQQFRYCWEGLGSEPNEARKRCCNFGEDMRDSSSCWTRMHTYQLCCKTVDWDAVFAAPEMLPKAAATTLFSSSAETLVGVMEAWPGQLLARGQCWMKELVARGCCAQIQLGVEQPLYQEEFPQRSNKDSASRVRLVECFDAFFTAERCCTTDQSFETASWLRGTTHFFVRYATLLGLERPRNDLCFPTDAPDRGMNYGGCCDITAFGDGDDRCWDNNGFTDMTLMRRFRFSNCCYDDVWMSTGQRMWIGFMVFMALCNSIAGIAGLWGSRQGGQQIAGSKPSVSGLIIADRV</sequence>
<feature type="transmembrane region" description="Helical" evidence="1">
    <location>
        <begin position="363"/>
        <end position="384"/>
    </location>
</feature>
<evidence type="ECO:0000313" key="3">
    <source>
        <dbReference type="Proteomes" id="UP000654075"/>
    </source>
</evidence>
<evidence type="ECO:0000256" key="1">
    <source>
        <dbReference type="SAM" id="Phobius"/>
    </source>
</evidence>
<keyword evidence="3" id="KW-1185">Reference proteome</keyword>
<dbReference type="Proteomes" id="UP000654075">
    <property type="component" value="Unassembled WGS sequence"/>
</dbReference>
<proteinExistence type="predicted"/>
<evidence type="ECO:0000313" key="2">
    <source>
        <dbReference type="EMBL" id="CAE8615927.1"/>
    </source>
</evidence>
<keyword evidence="1" id="KW-0472">Membrane</keyword>